<organism evidence="3 4">
    <name type="scientific">Aspergillus hiratsukae</name>
    <dbReference type="NCBI Taxonomy" id="1194566"/>
    <lineage>
        <taxon>Eukaryota</taxon>
        <taxon>Fungi</taxon>
        <taxon>Dikarya</taxon>
        <taxon>Ascomycota</taxon>
        <taxon>Pezizomycotina</taxon>
        <taxon>Eurotiomycetes</taxon>
        <taxon>Eurotiomycetidae</taxon>
        <taxon>Eurotiales</taxon>
        <taxon>Aspergillaceae</taxon>
        <taxon>Aspergillus</taxon>
        <taxon>Aspergillus subgen. Fumigati</taxon>
    </lineage>
</organism>
<dbReference type="Proteomes" id="UP000630445">
    <property type="component" value="Unassembled WGS sequence"/>
</dbReference>
<evidence type="ECO:0000256" key="1">
    <source>
        <dbReference type="SAM" id="MobiDB-lite"/>
    </source>
</evidence>
<dbReference type="GO" id="GO:0070291">
    <property type="term" value="P:N-acylethanolamine metabolic process"/>
    <property type="evidence" value="ECO:0007669"/>
    <property type="project" value="TreeGrafter"/>
</dbReference>
<keyword evidence="4" id="KW-1185">Reference proteome</keyword>
<feature type="domain" description="Metallo-beta-lactamase" evidence="2">
    <location>
        <begin position="119"/>
        <end position="363"/>
    </location>
</feature>
<dbReference type="PANTHER" id="PTHR15032">
    <property type="entry name" value="N-ACYL-PHOSPHATIDYLETHANOLAMINE-HYDROLYZING PHOSPHOLIPASE D"/>
    <property type="match status" value="1"/>
</dbReference>
<evidence type="ECO:0000313" key="4">
    <source>
        <dbReference type="Proteomes" id="UP000630445"/>
    </source>
</evidence>
<dbReference type="GO" id="GO:0005737">
    <property type="term" value="C:cytoplasm"/>
    <property type="evidence" value="ECO:0007669"/>
    <property type="project" value="TreeGrafter"/>
</dbReference>
<dbReference type="InterPro" id="IPR036866">
    <property type="entry name" value="RibonucZ/Hydroxyglut_hydro"/>
</dbReference>
<dbReference type="GO" id="GO:0070290">
    <property type="term" value="F:N-acylphosphatidylethanolamine-specific phospholipase D activity"/>
    <property type="evidence" value="ECO:0007669"/>
    <property type="project" value="TreeGrafter"/>
</dbReference>
<dbReference type="Pfam" id="PF12706">
    <property type="entry name" value="Lactamase_B_2"/>
    <property type="match status" value="1"/>
</dbReference>
<protein>
    <recommendedName>
        <fullName evidence="2">Metallo-beta-lactamase domain-containing protein</fullName>
    </recommendedName>
</protein>
<dbReference type="OrthoDB" id="332863at2759"/>
<dbReference type="SUPFAM" id="SSF56281">
    <property type="entry name" value="Metallo-hydrolase/oxidoreductase"/>
    <property type="match status" value="1"/>
</dbReference>
<dbReference type="Gene3D" id="3.60.15.10">
    <property type="entry name" value="Ribonuclease Z/Hydroxyacylglutathione hydrolase-like"/>
    <property type="match status" value="1"/>
</dbReference>
<evidence type="ECO:0000259" key="2">
    <source>
        <dbReference type="Pfam" id="PF12706"/>
    </source>
</evidence>
<dbReference type="GO" id="GO:0070292">
    <property type="term" value="P:N-acylphosphatidylethanolamine metabolic process"/>
    <property type="evidence" value="ECO:0007669"/>
    <property type="project" value="TreeGrafter"/>
</dbReference>
<sequence>MPIDTLSRSDTRSSTISITPLSHVRPTSSPPTHHVGSPSSSFTNPWPSFRENHSFWQLLRTWFSSERVSPPVPSSRDELVSIQKPNWGSGSHGLKVTWIGHASFLVETSCAPGATRGVRILLDPVFSERMSPVSFAGPKRFSPTPCRIEELPDVDLVVISHDHYDHLDLHTIRRLYERHRGRIHFFGGLGIEGWFRDIGVREEDVSVLDWWHGVRVEVAGVGSVDLFCTPAQHFSGRTPFTMGATLWCSWVILEPNQENSSGSRASEDRSQAMQVTSRRKLYFSGDTGYRTVTESDIGTDTSTLPFCPAFSEIGKIFGPFDLALLPIGCCTPRTFMSSVHCTPEDSICIHKDIRSKKSIGMHYGTVRGGISGHFEDVRDPPKWWKAACEEAGLVWGQDIDLCDIGETVIVH</sequence>
<proteinExistence type="predicted"/>
<reference evidence="3" key="1">
    <citation type="submission" date="2020-06" db="EMBL/GenBank/DDBJ databases">
        <title>Draft genome sequences of strains closely related to Aspergillus parafelis and Aspergillus hiratsukae.</title>
        <authorList>
            <person name="Dos Santos R.A.C."/>
            <person name="Rivero-Menendez O."/>
            <person name="Steenwyk J.L."/>
            <person name="Mead M.E."/>
            <person name="Goldman G.H."/>
            <person name="Alastruey-Izquierdo A."/>
            <person name="Rokas A."/>
        </authorList>
    </citation>
    <scope>NUCLEOTIDE SEQUENCE</scope>
    <source>
        <strain evidence="3">CNM-CM5793</strain>
    </source>
</reference>
<accession>A0A8H6PGU5</accession>
<dbReference type="InterPro" id="IPR001279">
    <property type="entry name" value="Metallo-B-lactamas"/>
</dbReference>
<evidence type="ECO:0000313" key="3">
    <source>
        <dbReference type="EMBL" id="KAF7133891.1"/>
    </source>
</evidence>
<comment type="caution">
    <text evidence="3">The sequence shown here is derived from an EMBL/GenBank/DDBJ whole genome shotgun (WGS) entry which is preliminary data.</text>
</comment>
<dbReference type="PANTHER" id="PTHR15032:SF4">
    <property type="entry name" value="N-ACYL-PHOSPHATIDYLETHANOLAMINE-HYDROLYZING PHOSPHOLIPASE D"/>
    <property type="match status" value="1"/>
</dbReference>
<dbReference type="EMBL" id="JACBAD010001798">
    <property type="protein sequence ID" value="KAF7133891.1"/>
    <property type="molecule type" value="Genomic_DNA"/>
</dbReference>
<gene>
    <name evidence="3" type="ORF">CNMCM5793_005357</name>
</gene>
<feature type="compositionally biased region" description="Polar residues" evidence="1">
    <location>
        <begin position="25"/>
        <end position="42"/>
    </location>
</feature>
<feature type="compositionally biased region" description="Low complexity" evidence="1">
    <location>
        <begin position="1"/>
        <end position="19"/>
    </location>
</feature>
<dbReference type="AlphaFoldDB" id="A0A8H6PGU5"/>
<name>A0A8H6PGU5_9EURO</name>
<feature type="region of interest" description="Disordered" evidence="1">
    <location>
        <begin position="1"/>
        <end position="42"/>
    </location>
</feature>